<reference evidence="2" key="1">
    <citation type="submission" date="2019-12" db="UniProtKB">
        <authorList>
            <consortium name="WormBaseParasite"/>
        </authorList>
    </citation>
    <scope>IDENTIFICATION</scope>
</reference>
<organism evidence="1 2">
    <name type="scientific">Trichuris muris</name>
    <name type="common">Mouse whipworm</name>
    <dbReference type="NCBI Taxonomy" id="70415"/>
    <lineage>
        <taxon>Eukaryota</taxon>
        <taxon>Metazoa</taxon>
        <taxon>Ecdysozoa</taxon>
        <taxon>Nematoda</taxon>
        <taxon>Enoplea</taxon>
        <taxon>Dorylaimia</taxon>
        <taxon>Trichinellida</taxon>
        <taxon>Trichuridae</taxon>
        <taxon>Trichuris</taxon>
    </lineage>
</organism>
<keyword evidence="1" id="KW-1185">Reference proteome</keyword>
<accession>A0A5S6QKI3</accession>
<dbReference type="WBParaSite" id="TMUE_2000007402.1">
    <property type="protein sequence ID" value="TMUE_2000007402.1"/>
    <property type="gene ID" value="WBGene00299874"/>
</dbReference>
<dbReference type="AlphaFoldDB" id="A0A5S6QKI3"/>
<name>A0A5S6QKI3_TRIMR</name>
<proteinExistence type="predicted"/>
<evidence type="ECO:0000313" key="2">
    <source>
        <dbReference type="WBParaSite" id="TMUE_2000007402.1"/>
    </source>
</evidence>
<dbReference type="Proteomes" id="UP000046395">
    <property type="component" value="Unassembled WGS sequence"/>
</dbReference>
<evidence type="ECO:0000313" key="1">
    <source>
        <dbReference type="Proteomes" id="UP000046395"/>
    </source>
</evidence>
<protein>
    <submittedName>
        <fullName evidence="2">SRCR domain-containing protein</fullName>
    </submittedName>
</protein>
<sequence length="66" mass="7205">MATTVALVSENCVSEHLRVSLTPGYNQCYGKINMWTSCDESLYVSRNASICITLGYASLSGLRVIN</sequence>